<gene>
    <name evidence="2" type="ORF">AAA799N04_01833</name>
</gene>
<dbReference type="InterPro" id="IPR053863">
    <property type="entry name" value="Glyoxy/Ble-like_N"/>
</dbReference>
<accession>A0A081RKQ6</accession>
<evidence type="ECO:0000259" key="1">
    <source>
        <dbReference type="Pfam" id="PF22677"/>
    </source>
</evidence>
<sequence>MKDRIRNYFMTRNLERIMPRVSHFDIPSDNPERAQKFYKEVFDWKFEKWDGPMDYWMITTGSEEE</sequence>
<evidence type="ECO:0000313" key="3">
    <source>
        <dbReference type="Proteomes" id="UP000028059"/>
    </source>
</evidence>
<dbReference type="SUPFAM" id="SSF54593">
    <property type="entry name" value="Glyoxalase/Bleomycin resistance protein/Dihydroxybiphenyl dioxygenase"/>
    <property type="match status" value="1"/>
</dbReference>
<dbReference type="EMBL" id="JOKN01000072">
    <property type="protein sequence ID" value="KEQ55779.1"/>
    <property type="molecule type" value="Genomic_DNA"/>
</dbReference>
<dbReference type="PATRIC" id="fig|1502293.3.peg.1678"/>
<evidence type="ECO:0000313" key="2">
    <source>
        <dbReference type="EMBL" id="KEQ55779.1"/>
    </source>
</evidence>
<dbReference type="AlphaFoldDB" id="A0A081RKQ6"/>
<dbReference type="InterPro" id="IPR029068">
    <property type="entry name" value="Glyas_Bleomycin-R_OHBP_Dase"/>
</dbReference>
<dbReference type="Gene3D" id="3.10.180.10">
    <property type="entry name" value="2,3-Dihydroxybiphenyl 1,2-Dioxygenase, domain 1"/>
    <property type="match status" value="1"/>
</dbReference>
<dbReference type="Proteomes" id="UP000028059">
    <property type="component" value="Unassembled WGS sequence"/>
</dbReference>
<dbReference type="Pfam" id="PF22677">
    <property type="entry name" value="Ble-like_N"/>
    <property type="match status" value="1"/>
</dbReference>
<keyword evidence="3" id="KW-1185">Reference proteome</keyword>
<protein>
    <submittedName>
        <fullName evidence="2">Glyoxalase protein</fullName>
    </submittedName>
</protein>
<name>A0A081RKQ6_9ARCH</name>
<feature type="domain" description="Glyoxalase/Bleomycin resistance-like N-terminal" evidence="1">
    <location>
        <begin position="20"/>
        <end position="61"/>
    </location>
</feature>
<proteinExistence type="predicted"/>
<organism evidence="2 3">
    <name type="scientific">Marine Group I thaumarchaeote SCGC AAA799-N04</name>
    <dbReference type="NCBI Taxonomy" id="1502293"/>
    <lineage>
        <taxon>Archaea</taxon>
        <taxon>Nitrososphaerota</taxon>
        <taxon>Marine Group I</taxon>
    </lineage>
</organism>
<reference evidence="2 3" key="1">
    <citation type="submission" date="2014-06" db="EMBL/GenBank/DDBJ databases">
        <authorList>
            <person name="Ngugi D.K."/>
            <person name="Blom J."/>
            <person name="Alam I."/>
            <person name="Rashid M."/>
            <person name="Ba Alawi W."/>
            <person name="Zhang G."/>
            <person name="Hikmawan T."/>
            <person name="Guan Y."/>
            <person name="Antunes A."/>
            <person name="Siam R."/>
            <person name="ElDorry H."/>
            <person name="Bajic V."/>
            <person name="Stingl U."/>
        </authorList>
    </citation>
    <scope>NUCLEOTIDE SEQUENCE [LARGE SCALE GENOMIC DNA]</scope>
    <source>
        <strain evidence="2">SCGC AAA799-N04</strain>
    </source>
</reference>
<comment type="caution">
    <text evidence="2">The sequence shown here is derived from an EMBL/GenBank/DDBJ whole genome shotgun (WGS) entry which is preliminary data.</text>
</comment>